<name>A0AA88YZN4_BURCE</name>
<organism evidence="1 2">
    <name type="scientific">Burkholderia cepacia</name>
    <name type="common">Pseudomonas cepacia</name>
    <dbReference type="NCBI Taxonomy" id="292"/>
    <lineage>
        <taxon>Bacteria</taxon>
        <taxon>Pseudomonadati</taxon>
        <taxon>Pseudomonadota</taxon>
        <taxon>Betaproteobacteria</taxon>
        <taxon>Burkholderiales</taxon>
        <taxon>Burkholderiaceae</taxon>
        <taxon>Burkholderia</taxon>
        <taxon>Burkholderia cepacia complex</taxon>
    </lineage>
</organism>
<comment type="caution">
    <text evidence="1">The sequence shown here is derived from an EMBL/GenBank/DDBJ whole genome shotgun (WGS) entry which is preliminary data.</text>
</comment>
<evidence type="ECO:0000313" key="2">
    <source>
        <dbReference type="Proteomes" id="UP000029575"/>
    </source>
</evidence>
<dbReference type="EMBL" id="JPGD01000006">
    <property type="protein sequence ID" value="KGB93806.1"/>
    <property type="molecule type" value="Genomic_DNA"/>
</dbReference>
<reference evidence="1 2" key="1">
    <citation type="submission" date="2014-06" db="EMBL/GenBank/DDBJ databases">
        <authorList>
            <person name="Bishop-Lilly K.A."/>
            <person name="Broomall S.M."/>
            <person name="Chain P.S."/>
            <person name="Chertkov O."/>
            <person name="Coyne S.R."/>
            <person name="Daligault H.E."/>
            <person name="Davenport K.W."/>
            <person name="Erkkila T."/>
            <person name="Frey K.G."/>
            <person name="Gibbons H.S."/>
            <person name="Gu W."/>
            <person name="Jaissle J."/>
            <person name="Johnson S.L."/>
            <person name="Koroleva G.I."/>
            <person name="Ladner J.T."/>
            <person name="Lo C.-C."/>
            <person name="Minogue T.D."/>
            <person name="Munk C."/>
            <person name="Palacios G.F."/>
            <person name="Redden C.L."/>
            <person name="Rosenzweig C.N."/>
            <person name="Scholz M.B."/>
            <person name="Teshima H."/>
            <person name="Xu Y."/>
        </authorList>
    </citation>
    <scope>NUCLEOTIDE SEQUENCE [LARGE SCALE GENOMIC DNA]</scope>
    <source>
        <strain evidence="1 2">DWS 37UF10B-2</strain>
    </source>
</reference>
<accession>A0AA88YZN4</accession>
<dbReference type="Proteomes" id="UP000029575">
    <property type="component" value="Unassembled WGS sequence"/>
</dbReference>
<evidence type="ECO:0000313" key="1">
    <source>
        <dbReference type="EMBL" id="KGB93806.1"/>
    </source>
</evidence>
<gene>
    <name evidence="1" type="ORF">DM43_250</name>
</gene>
<proteinExistence type="predicted"/>
<dbReference type="AlphaFoldDB" id="A0AA88YZN4"/>
<sequence length="50" mass="5784">MVSQGTCNEFTSKILLHVHFMIDWIFNIFPNQLKTLQVVDPIYQNLGACD</sequence>
<protein>
    <submittedName>
        <fullName evidence="1">Uncharacterized protein</fullName>
    </submittedName>
</protein>